<dbReference type="EMBL" id="UINC01159249">
    <property type="protein sequence ID" value="SVD57237.1"/>
    <property type="molecule type" value="Genomic_DNA"/>
</dbReference>
<protein>
    <submittedName>
        <fullName evidence="1">Uncharacterized protein</fullName>
    </submittedName>
</protein>
<reference evidence="1" key="1">
    <citation type="submission" date="2018-05" db="EMBL/GenBank/DDBJ databases">
        <authorList>
            <person name="Lanie J.A."/>
            <person name="Ng W.-L."/>
            <person name="Kazmierczak K.M."/>
            <person name="Andrzejewski T.M."/>
            <person name="Davidsen T.M."/>
            <person name="Wayne K.J."/>
            <person name="Tettelin H."/>
            <person name="Glass J.I."/>
            <person name="Rusch D."/>
            <person name="Podicherti R."/>
            <person name="Tsui H.-C.T."/>
            <person name="Winkler M.E."/>
        </authorList>
    </citation>
    <scope>NUCLEOTIDE SEQUENCE</scope>
</reference>
<accession>A0A382WEI5</accession>
<proteinExistence type="predicted"/>
<name>A0A382WEI5_9ZZZZ</name>
<gene>
    <name evidence="1" type="ORF">METZ01_LOCUS410091</name>
</gene>
<sequence>MARNKPIPRKVRRDLNSLSIREDYNRANQVRRDKDEIKNLSVSVMDHDSAIMYYFNEVIKPTVVDNKETIKVPVMYASPERWYSIQRQGFLRDKRQKVLTPAIVFRRTGIERNENIPVDKLDANNPVNFQTFTQKYSQTNRYDQFSKTVGVSPNKEHFSVVVPDHMILNYEFTIWTSYIEQMNKLVEKINYTDGSYWGEPGKMRFRSRIDAFTDASEMDAAERVIKTTFAVQLMGYILPEEFNSMITTKRHLTPKQVIFNMDV</sequence>
<organism evidence="1">
    <name type="scientific">marine metagenome</name>
    <dbReference type="NCBI Taxonomy" id="408172"/>
    <lineage>
        <taxon>unclassified sequences</taxon>
        <taxon>metagenomes</taxon>
        <taxon>ecological metagenomes</taxon>
    </lineage>
</organism>
<dbReference type="Gene3D" id="3.30.2000.40">
    <property type="entry name" value="Myoviridae tail sheath stabiliser"/>
    <property type="match status" value="1"/>
</dbReference>
<dbReference type="InterPro" id="IPR038553">
    <property type="entry name" value="T4-gp15_tss_sf"/>
</dbReference>
<evidence type="ECO:0000313" key="1">
    <source>
        <dbReference type="EMBL" id="SVD57237.1"/>
    </source>
</evidence>
<dbReference type="AlphaFoldDB" id="A0A382WEI5"/>
<feature type="non-terminal residue" evidence="1">
    <location>
        <position position="263"/>
    </location>
</feature>